<reference evidence="2 3" key="1">
    <citation type="submission" date="2019-06" db="EMBL/GenBank/DDBJ databases">
        <title>Whole genome shotgun sequence of Streptomyces cacaoi subsp. cacaoi NBRC 12748.</title>
        <authorList>
            <person name="Hosoyama A."/>
            <person name="Uohara A."/>
            <person name="Ohji S."/>
            <person name="Ichikawa N."/>
        </authorList>
    </citation>
    <scope>NUCLEOTIDE SEQUENCE [LARGE SCALE GENOMIC DNA]</scope>
    <source>
        <strain evidence="2 3">NBRC 12748</strain>
    </source>
</reference>
<keyword evidence="3" id="KW-1185">Reference proteome</keyword>
<accession>A0A4Y3QY50</accession>
<evidence type="ECO:0000313" key="3">
    <source>
        <dbReference type="Proteomes" id="UP000319210"/>
    </source>
</evidence>
<dbReference type="Proteomes" id="UP000319210">
    <property type="component" value="Unassembled WGS sequence"/>
</dbReference>
<proteinExistence type="predicted"/>
<protein>
    <submittedName>
        <fullName evidence="2">Uncharacterized protein</fullName>
    </submittedName>
</protein>
<feature type="region of interest" description="Disordered" evidence="1">
    <location>
        <begin position="52"/>
        <end position="79"/>
    </location>
</feature>
<feature type="compositionally biased region" description="Low complexity" evidence="1">
    <location>
        <begin position="1"/>
        <end position="14"/>
    </location>
</feature>
<organism evidence="2 3">
    <name type="scientific">Streptomyces cacaoi</name>
    <dbReference type="NCBI Taxonomy" id="1898"/>
    <lineage>
        <taxon>Bacteria</taxon>
        <taxon>Bacillati</taxon>
        <taxon>Actinomycetota</taxon>
        <taxon>Actinomycetes</taxon>
        <taxon>Kitasatosporales</taxon>
        <taxon>Streptomycetaceae</taxon>
        <taxon>Streptomyces</taxon>
    </lineage>
</organism>
<feature type="region of interest" description="Disordered" evidence="1">
    <location>
        <begin position="1"/>
        <end position="24"/>
    </location>
</feature>
<evidence type="ECO:0000256" key="1">
    <source>
        <dbReference type="SAM" id="MobiDB-lite"/>
    </source>
</evidence>
<comment type="caution">
    <text evidence="2">The sequence shown here is derived from an EMBL/GenBank/DDBJ whole genome shotgun (WGS) entry which is preliminary data.</text>
</comment>
<evidence type="ECO:0000313" key="2">
    <source>
        <dbReference type="EMBL" id="GEB50376.1"/>
    </source>
</evidence>
<sequence>MRMRGAAAGGVARTAGGGRKGRVRRTRGAVAAAACTAVTAALLCAVPGAQAAPARDTGDVPAGARAADRSGGWHGPVVTRPEQPEIDYPRGEVCPFPAHATFPVVDMVQKTWTNDAGDPVYAVVSGPLVMEATNLDTGRTVRRDVSGTGTLTYPEPGTGTHVLSGGDWGAGLHTGDRPVHNRWLISRGFMAVRYSEDGNGTSRELLELSGPYEDLCETLAE</sequence>
<name>A0A4Y3QY50_STRCI</name>
<gene>
    <name evidence="2" type="ORF">SCA03_29270</name>
</gene>
<dbReference type="EMBL" id="BJMM01000012">
    <property type="protein sequence ID" value="GEB50376.1"/>
    <property type="molecule type" value="Genomic_DNA"/>
</dbReference>
<dbReference type="AlphaFoldDB" id="A0A4Y3QY50"/>